<feature type="non-terminal residue" evidence="2">
    <location>
        <position position="1"/>
    </location>
</feature>
<organism evidence="2 3">
    <name type="scientific">Eutrema salsugineum</name>
    <name type="common">Saltwater cress</name>
    <name type="synonym">Sisymbrium salsugineum</name>
    <dbReference type="NCBI Taxonomy" id="72664"/>
    <lineage>
        <taxon>Eukaryota</taxon>
        <taxon>Viridiplantae</taxon>
        <taxon>Streptophyta</taxon>
        <taxon>Embryophyta</taxon>
        <taxon>Tracheophyta</taxon>
        <taxon>Spermatophyta</taxon>
        <taxon>Magnoliopsida</taxon>
        <taxon>eudicotyledons</taxon>
        <taxon>Gunneridae</taxon>
        <taxon>Pentapetalae</taxon>
        <taxon>rosids</taxon>
        <taxon>malvids</taxon>
        <taxon>Brassicales</taxon>
        <taxon>Brassicaceae</taxon>
        <taxon>Eutremeae</taxon>
        <taxon>Eutrema</taxon>
    </lineage>
</organism>
<dbReference type="Pfam" id="PF07734">
    <property type="entry name" value="FBA_1"/>
    <property type="match status" value="1"/>
</dbReference>
<dbReference type="SUPFAM" id="SSF63829">
    <property type="entry name" value="Calcium-dependent phosphotriesterase"/>
    <property type="match status" value="1"/>
</dbReference>
<feature type="domain" description="F-box associated beta-propeller type 1" evidence="1">
    <location>
        <begin position="23"/>
        <end position="343"/>
    </location>
</feature>
<dbReference type="NCBIfam" id="TIGR01640">
    <property type="entry name" value="F_box_assoc_1"/>
    <property type="match status" value="1"/>
</dbReference>
<dbReference type="KEGG" id="eus:EUTSA_v10027211mg"/>
<dbReference type="PANTHER" id="PTHR31672:SF13">
    <property type="entry name" value="F-BOX PROTEIN CPR30-LIKE"/>
    <property type="match status" value="1"/>
</dbReference>
<dbReference type="EMBL" id="KI517384">
    <property type="protein sequence ID" value="ESQ56112.1"/>
    <property type="molecule type" value="Genomic_DNA"/>
</dbReference>
<name>V4MKT2_EUTSA</name>
<gene>
    <name evidence="2" type="ORF">EUTSA_v10027211mg</name>
</gene>
<dbReference type="PANTHER" id="PTHR31672">
    <property type="entry name" value="BNACNNG10540D PROTEIN"/>
    <property type="match status" value="1"/>
</dbReference>
<dbReference type="InterPro" id="IPR050796">
    <property type="entry name" value="SCF_F-box_component"/>
</dbReference>
<dbReference type="AlphaFoldDB" id="V4MKT2"/>
<dbReference type="InterPro" id="IPR017451">
    <property type="entry name" value="F-box-assoc_interact_dom"/>
</dbReference>
<keyword evidence="3" id="KW-1185">Reference proteome</keyword>
<sequence length="351" mass="40776">WYALIKDKRFIYKHFDLSHKRFIQVDFHNNLVKVFNPETKALSSLQGPTKIRAMIHCDGLFLCKFWESSGTDYTSRKLAVWNPFLRPVKWIKPSNFYKRDDVYGFGYDKVSRDKYKILRFLDKSHIEIYEFKSKLWRSADAALDSCVDLWFPQHQALSMNGNMYWIARRKKKKGNSDDKTGIFIQSFDFSRETFKDIGGVVPFETDCLGVSSDSTLVISGLGGDRLSLLRLHEREKIEVWVTNKVTYDGDVVSWSKYFHITRPDHPICPSYCGFPEYFINHKTSNTMVCCGKYDATTPYYIDVDVYEMGDGDIKKHVVAGFGHSKSYAFLNICYVYVPSLVPVLEEDEDSP</sequence>
<proteinExistence type="predicted"/>
<evidence type="ECO:0000313" key="3">
    <source>
        <dbReference type="Proteomes" id="UP000030689"/>
    </source>
</evidence>
<dbReference type="OrthoDB" id="5314306at2759"/>
<dbReference type="Proteomes" id="UP000030689">
    <property type="component" value="Unassembled WGS sequence"/>
</dbReference>
<dbReference type="OMA" id="NIELWTT"/>
<protein>
    <recommendedName>
        <fullName evidence="1">F-box associated beta-propeller type 1 domain-containing protein</fullName>
    </recommendedName>
</protein>
<reference evidence="2 3" key="1">
    <citation type="journal article" date="2013" name="Front. Plant Sci.">
        <title>The Reference Genome of the Halophytic Plant Eutrema salsugineum.</title>
        <authorList>
            <person name="Yang R."/>
            <person name="Jarvis D.E."/>
            <person name="Chen H."/>
            <person name="Beilstein M.A."/>
            <person name="Grimwood J."/>
            <person name="Jenkins J."/>
            <person name="Shu S."/>
            <person name="Prochnik S."/>
            <person name="Xin M."/>
            <person name="Ma C."/>
            <person name="Schmutz J."/>
            <person name="Wing R.A."/>
            <person name="Mitchell-Olds T."/>
            <person name="Schumaker K.S."/>
            <person name="Wang X."/>
        </authorList>
    </citation>
    <scope>NUCLEOTIDE SEQUENCE [LARGE SCALE GENOMIC DNA]</scope>
</reference>
<evidence type="ECO:0000259" key="1">
    <source>
        <dbReference type="Pfam" id="PF07734"/>
    </source>
</evidence>
<dbReference type="InterPro" id="IPR006527">
    <property type="entry name" value="F-box-assoc_dom_typ1"/>
</dbReference>
<evidence type="ECO:0000313" key="2">
    <source>
        <dbReference type="EMBL" id="ESQ56112.1"/>
    </source>
</evidence>
<accession>V4MKT2</accession>
<dbReference type="Gramene" id="ESQ56112">
    <property type="protein sequence ID" value="ESQ56112"/>
    <property type="gene ID" value="EUTSA_v10027211mg"/>
</dbReference>